<accession>A0ABX8KJN9</accession>
<evidence type="ECO:0000313" key="2">
    <source>
        <dbReference type="Proteomes" id="UP000683583"/>
    </source>
</evidence>
<dbReference type="EMBL" id="CP077290">
    <property type="protein sequence ID" value="QXA49008.1"/>
    <property type="molecule type" value="Genomic_DNA"/>
</dbReference>
<evidence type="ECO:0000313" key="1">
    <source>
        <dbReference type="EMBL" id="QXA49008.1"/>
    </source>
</evidence>
<dbReference type="Proteomes" id="UP000683583">
    <property type="component" value="Chromosome"/>
</dbReference>
<dbReference type="RefSeq" id="WP_088208060.1">
    <property type="nucleotide sequence ID" value="NZ_CP077290.1"/>
</dbReference>
<reference evidence="1 2" key="1">
    <citation type="submission" date="2021-06" db="EMBL/GenBank/DDBJ databases">
        <title>FDA dAtabase for Regulatory Grade micrObial Sequences (FDA-ARGOS): Supporting development and validation of Infectious Disease Dx tests.</title>
        <authorList>
            <person name="Sproer C."/>
            <person name="Gronow S."/>
            <person name="Severitt S."/>
            <person name="Schroder I."/>
            <person name="Tallon L."/>
            <person name="Sadzewicz L."/>
            <person name="Zhao X."/>
            <person name="Boylan J."/>
            <person name="Ott S."/>
            <person name="Bowen H."/>
            <person name="Vavikolanu K."/>
            <person name="Mehta A."/>
            <person name="Aluvathingal J."/>
            <person name="Nadendla S."/>
            <person name="Lowell S."/>
            <person name="Myers T."/>
            <person name="Yan Y."/>
        </authorList>
    </citation>
    <scope>NUCLEOTIDE SEQUENCE [LARGE SCALE GENOMIC DNA]</scope>
    <source>
        <strain evidence="1 2">FDAARGOS 1428</strain>
    </source>
</reference>
<keyword evidence="2" id="KW-1185">Reference proteome</keyword>
<name>A0ABX8KJN9_9ENTR</name>
<organism evidence="1 2">
    <name type="scientific">Enterobacter cancerogenus</name>
    <dbReference type="NCBI Taxonomy" id="69218"/>
    <lineage>
        <taxon>Bacteria</taxon>
        <taxon>Pseudomonadati</taxon>
        <taxon>Pseudomonadota</taxon>
        <taxon>Gammaproteobacteria</taxon>
        <taxon>Enterobacterales</taxon>
        <taxon>Enterobacteriaceae</taxon>
        <taxon>Enterobacter</taxon>
        <taxon>Enterobacter cloacae complex</taxon>
    </lineage>
</organism>
<protein>
    <submittedName>
        <fullName evidence="1">DUF2513 domain-containing protein</fullName>
    </submittedName>
</protein>
<sequence>MKIDFDELKRQLSLFLDSPEAFITLDDLGYDTAEGDREQRLLFHTLLLVENGLISDSKLRIGDPAYVGFVYSSRGIGYRNVKIRLTQDGHDFAKALYQKPVLERIKKELADAPFELVKDVSKQWLTKVIKERIGIE</sequence>
<proteinExistence type="predicted"/>
<gene>
    <name evidence="1" type="ORF">I6L58_20315</name>
</gene>